<dbReference type="PANTHER" id="PTHR22916:SF3">
    <property type="entry name" value="UDP-GLCNAC:BETAGAL BETA-1,3-N-ACETYLGLUCOSAMINYLTRANSFERASE-LIKE PROTEIN 1"/>
    <property type="match status" value="1"/>
</dbReference>
<dbReference type="Gene3D" id="3.90.550.10">
    <property type="entry name" value="Spore Coat Polysaccharide Biosynthesis Protein SpsA, Chain A"/>
    <property type="match status" value="1"/>
</dbReference>
<feature type="domain" description="Glycosyltransferase 2-like" evidence="1">
    <location>
        <begin position="6"/>
        <end position="164"/>
    </location>
</feature>
<sequence length="264" mass="31098">MSVYKNDNPNWVAESINSILNQKEKFFHILLSVDGEIPPPLQDKIETLKNSNMTIFYHKKNRGLAFRLNQMIDYALIKYFNFCYFARMDCDDIATVDRFIIQSTYLDNNNDIDVVGSDVIEINEFGCEISYKKMEKDHGLILKNIIKKCPLNHPTVMIRKEIFENGYRYKSELKNTQDYMLWVDLLAAGFKFSNINKPLLYFRVDKNFYNRRGMKKAFNDLKIRIAAMRKLKCFSCSNLSHATLLCILRISPVFIKKIAYKVFR</sequence>
<evidence type="ECO:0000313" key="3">
    <source>
        <dbReference type="Proteomes" id="UP000092377"/>
    </source>
</evidence>
<dbReference type="AlphaFoldDB" id="A0A1B8HRA0"/>
<evidence type="ECO:0000313" key="2">
    <source>
        <dbReference type="EMBL" id="OBU11880.1"/>
    </source>
</evidence>
<dbReference type="EMBL" id="LZEY01000011">
    <property type="protein sequence ID" value="OBU11880.1"/>
    <property type="molecule type" value="Genomic_DNA"/>
</dbReference>
<keyword evidence="3" id="KW-1185">Reference proteome</keyword>
<dbReference type="InterPro" id="IPR029044">
    <property type="entry name" value="Nucleotide-diphossugar_trans"/>
</dbReference>
<dbReference type="GO" id="GO:0016758">
    <property type="term" value="F:hexosyltransferase activity"/>
    <property type="evidence" value="ECO:0007669"/>
    <property type="project" value="UniProtKB-ARBA"/>
</dbReference>
<dbReference type="InterPro" id="IPR001173">
    <property type="entry name" value="Glyco_trans_2-like"/>
</dbReference>
<proteinExistence type="predicted"/>
<accession>A0A1B8HRA0</accession>
<dbReference type="Pfam" id="PF00535">
    <property type="entry name" value="Glycos_transf_2"/>
    <property type="match status" value="1"/>
</dbReference>
<dbReference type="SUPFAM" id="SSF53448">
    <property type="entry name" value="Nucleotide-diphospho-sugar transferases"/>
    <property type="match status" value="1"/>
</dbReference>
<name>A0A1B8HRA0_9GAMM</name>
<evidence type="ECO:0000259" key="1">
    <source>
        <dbReference type="Pfam" id="PF00535"/>
    </source>
</evidence>
<dbReference type="PANTHER" id="PTHR22916">
    <property type="entry name" value="GLYCOSYLTRANSFERASE"/>
    <property type="match status" value="1"/>
</dbReference>
<gene>
    <name evidence="2" type="ORF">AYY18_18080</name>
</gene>
<organism evidence="2 3">
    <name type="scientific">Morganella psychrotolerans</name>
    <dbReference type="NCBI Taxonomy" id="368603"/>
    <lineage>
        <taxon>Bacteria</taxon>
        <taxon>Pseudomonadati</taxon>
        <taxon>Pseudomonadota</taxon>
        <taxon>Gammaproteobacteria</taxon>
        <taxon>Enterobacterales</taxon>
        <taxon>Morganellaceae</taxon>
        <taxon>Morganella</taxon>
    </lineage>
</organism>
<protein>
    <recommendedName>
        <fullName evidence="1">Glycosyltransferase 2-like domain-containing protein</fullName>
    </recommendedName>
</protein>
<comment type="caution">
    <text evidence="2">The sequence shown here is derived from an EMBL/GenBank/DDBJ whole genome shotgun (WGS) entry which is preliminary data.</text>
</comment>
<dbReference type="Proteomes" id="UP000092377">
    <property type="component" value="Unassembled WGS sequence"/>
</dbReference>
<reference evidence="3" key="1">
    <citation type="submission" date="2016-06" db="EMBL/GenBank/DDBJ databases">
        <authorList>
            <person name="Butler K."/>
        </authorList>
    </citation>
    <scope>NUCLEOTIDE SEQUENCE [LARGE SCALE GENOMIC DNA]</scope>
    <source>
        <strain evidence="3">GCSL-Mp20</strain>
    </source>
</reference>